<dbReference type="Pfam" id="PF00126">
    <property type="entry name" value="HTH_1"/>
    <property type="match status" value="1"/>
</dbReference>
<evidence type="ECO:0000313" key="6">
    <source>
        <dbReference type="EMBL" id="MXY32905.1"/>
    </source>
</evidence>
<dbReference type="Gene3D" id="1.10.10.10">
    <property type="entry name" value="Winged helix-like DNA-binding domain superfamily/Winged helix DNA-binding domain"/>
    <property type="match status" value="1"/>
</dbReference>
<dbReference type="EMBL" id="VXRY01000088">
    <property type="protein sequence ID" value="MXY32905.1"/>
    <property type="molecule type" value="Genomic_DNA"/>
</dbReference>
<dbReference type="GO" id="GO:0003700">
    <property type="term" value="F:DNA-binding transcription factor activity"/>
    <property type="evidence" value="ECO:0007669"/>
    <property type="project" value="InterPro"/>
</dbReference>
<keyword evidence="2" id="KW-0805">Transcription regulation</keyword>
<dbReference type="AlphaFoldDB" id="A0A6B0XXC9"/>
<evidence type="ECO:0000259" key="5">
    <source>
        <dbReference type="PROSITE" id="PS50931"/>
    </source>
</evidence>
<dbReference type="GO" id="GO:0043565">
    <property type="term" value="F:sequence-specific DNA binding"/>
    <property type="evidence" value="ECO:0007669"/>
    <property type="project" value="TreeGrafter"/>
</dbReference>
<dbReference type="InterPro" id="IPR000847">
    <property type="entry name" value="LysR_HTH_N"/>
</dbReference>
<sequence>MIINMPFASLRAFEAVCRLSNFSAAAAELGVSQSAISQHVKVLEEWLGQDLLLRGARKSEPTLEGERLGRAISEGLGRLSDVCIDLRDRKRADRTIIISCLPGFAFTWLFPRLLRFDLAHPDLSISITTDTGQLPFAGTDADVGIRYGLGDNPGFHVERLMPERLFPVCAPALRDGAPGLATLSDLAHHTVLQDENLNFGASSPTWEYWAREAGVRLPEPIRTRRLGQSNLVIQAAIEGLGVALGREPLVVDALVEGKLVRPFPEIVSSPLSYWLVCRAGMLESAKVQVFMSWIKSEAASQPSIPGIAMQND</sequence>
<comment type="caution">
    <text evidence="6">The sequence shown here is derived from an EMBL/GenBank/DDBJ whole genome shotgun (WGS) entry which is preliminary data.</text>
</comment>
<protein>
    <submittedName>
        <fullName evidence="6">LysR family transcriptional regulator</fullName>
    </submittedName>
</protein>
<dbReference type="GO" id="GO:0006351">
    <property type="term" value="P:DNA-templated transcription"/>
    <property type="evidence" value="ECO:0007669"/>
    <property type="project" value="TreeGrafter"/>
</dbReference>
<name>A0A6B0XXC9_9RHOB</name>
<dbReference type="InterPro" id="IPR058163">
    <property type="entry name" value="LysR-type_TF_proteobact-type"/>
</dbReference>
<evidence type="ECO:0000256" key="4">
    <source>
        <dbReference type="ARBA" id="ARBA00023163"/>
    </source>
</evidence>
<accession>A0A6B0XXC9</accession>
<dbReference type="SUPFAM" id="SSF53850">
    <property type="entry name" value="Periplasmic binding protein-like II"/>
    <property type="match status" value="1"/>
</dbReference>
<dbReference type="Pfam" id="PF03466">
    <property type="entry name" value="LysR_substrate"/>
    <property type="match status" value="1"/>
</dbReference>
<dbReference type="PRINTS" id="PR00039">
    <property type="entry name" value="HTHLYSR"/>
</dbReference>
<dbReference type="PANTHER" id="PTHR30537">
    <property type="entry name" value="HTH-TYPE TRANSCRIPTIONAL REGULATOR"/>
    <property type="match status" value="1"/>
</dbReference>
<gene>
    <name evidence="6" type="ORF">F4Y60_02210</name>
</gene>
<dbReference type="SUPFAM" id="SSF46785">
    <property type="entry name" value="Winged helix' DNA-binding domain"/>
    <property type="match status" value="1"/>
</dbReference>
<evidence type="ECO:0000256" key="2">
    <source>
        <dbReference type="ARBA" id="ARBA00023015"/>
    </source>
</evidence>
<reference evidence="6" key="1">
    <citation type="submission" date="2019-09" db="EMBL/GenBank/DDBJ databases">
        <title>Characterisation of the sponge microbiome using genome-centric metagenomics.</title>
        <authorList>
            <person name="Engelberts J.P."/>
            <person name="Robbins S.J."/>
            <person name="De Goeij J.M."/>
            <person name="Aranda M."/>
            <person name="Bell S.C."/>
            <person name="Webster N.S."/>
        </authorList>
    </citation>
    <scope>NUCLEOTIDE SEQUENCE</scope>
    <source>
        <strain evidence="6">SB0664_bin_43</strain>
    </source>
</reference>
<dbReference type="InterPro" id="IPR005119">
    <property type="entry name" value="LysR_subst-bd"/>
</dbReference>
<organism evidence="6">
    <name type="scientific">Boseongicola sp. SB0664_bin_43</name>
    <dbReference type="NCBI Taxonomy" id="2604844"/>
    <lineage>
        <taxon>Bacteria</taxon>
        <taxon>Pseudomonadati</taxon>
        <taxon>Pseudomonadota</taxon>
        <taxon>Alphaproteobacteria</taxon>
        <taxon>Rhodobacterales</taxon>
        <taxon>Paracoccaceae</taxon>
        <taxon>Boseongicola</taxon>
    </lineage>
</organism>
<keyword evidence="4" id="KW-0804">Transcription</keyword>
<proteinExistence type="inferred from homology"/>
<dbReference type="PROSITE" id="PS50931">
    <property type="entry name" value="HTH_LYSR"/>
    <property type="match status" value="1"/>
</dbReference>
<keyword evidence="3" id="KW-0238">DNA-binding</keyword>
<evidence type="ECO:0000256" key="1">
    <source>
        <dbReference type="ARBA" id="ARBA00009437"/>
    </source>
</evidence>
<dbReference type="CDD" id="cd08432">
    <property type="entry name" value="PBP2_GcdR_TrpI_HvrB_AmpR_like"/>
    <property type="match status" value="1"/>
</dbReference>
<comment type="similarity">
    <text evidence="1">Belongs to the LysR transcriptional regulatory family.</text>
</comment>
<dbReference type="Gene3D" id="3.40.190.10">
    <property type="entry name" value="Periplasmic binding protein-like II"/>
    <property type="match status" value="2"/>
</dbReference>
<dbReference type="InterPro" id="IPR036388">
    <property type="entry name" value="WH-like_DNA-bd_sf"/>
</dbReference>
<dbReference type="PANTHER" id="PTHR30537:SF79">
    <property type="entry name" value="TRANSCRIPTIONAL REGULATOR-RELATED"/>
    <property type="match status" value="1"/>
</dbReference>
<evidence type="ECO:0000256" key="3">
    <source>
        <dbReference type="ARBA" id="ARBA00023125"/>
    </source>
</evidence>
<feature type="domain" description="HTH lysR-type" evidence="5">
    <location>
        <begin position="5"/>
        <end position="62"/>
    </location>
</feature>
<dbReference type="InterPro" id="IPR036390">
    <property type="entry name" value="WH_DNA-bd_sf"/>
</dbReference>